<proteinExistence type="predicted"/>
<name>A0A066ZMI4_HYDMR</name>
<dbReference type="AlphaFoldDB" id="A0A066ZMI4"/>
<dbReference type="EMBL" id="JMIU01000002">
    <property type="protein sequence ID" value="KDN94677.1"/>
    <property type="molecule type" value="Genomic_DNA"/>
</dbReference>
<reference evidence="1 2" key="1">
    <citation type="submission" date="2014-04" db="EMBL/GenBank/DDBJ databases">
        <title>Draft genome sequence of Hydrogenovibrio marinus MH-110, a model organism for aerobic H2 metabolism.</title>
        <authorList>
            <person name="Cha H.J."/>
            <person name="Jo B.H."/>
            <person name="Hwang B.H."/>
        </authorList>
    </citation>
    <scope>NUCLEOTIDE SEQUENCE [LARGE SCALE GENOMIC DNA]</scope>
    <source>
        <strain evidence="1 2">MH-110</strain>
    </source>
</reference>
<accession>A0A066ZMI4</accession>
<organism evidence="1 2">
    <name type="scientific">Hydrogenovibrio marinus</name>
    <dbReference type="NCBI Taxonomy" id="28885"/>
    <lineage>
        <taxon>Bacteria</taxon>
        <taxon>Pseudomonadati</taxon>
        <taxon>Pseudomonadota</taxon>
        <taxon>Gammaproteobacteria</taxon>
        <taxon>Thiotrichales</taxon>
        <taxon>Piscirickettsiaceae</taxon>
        <taxon>Hydrogenovibrio</taxon>
    </lineage>
</organism>
<dbReference type="STRING" id="28885.EI16_12320"/>
<protein>
    <submittedName>
        <fullName evidence="1">Uncharacterized protein</fullName>
    </submittedName>
</protein>
<keyword evidence="2" id="KW-1185">Reference proteome</keyword>
<gene>
    <name evidence="1" type="ORF">EI16_12320</name>
</gene>
<comment type="caution">
    <text evidence="1">The sequence shown here is derived from an EMBL/GenBank/DDBJ whole genome shotgun (WGS) entry which is preliminary data.</text>
</comment>
<sequence>MQHALEWEYEAPVLTIKEEDVDGWIDSQTAQSRYTPNDFELTHLEYEVMSSCLAVRPEYLFVEHPPEHFTGMEMFILKRHGFNSGGIIRPYKDLFYSCIELLLSEKQPQEIAPTKQEIFLVENAEYEFVTKRKLMNIVERHGFYTFRDHIGCLQFFGMSHSKKHLINGLKAKFGLEISKEGEGNDSE</sequence>
<evidence type="ECO:0000313" key="2">
    <source>
        <dbReference type="Proteomes" id="UP000027341"/>
    </source>
</evidence>
<dbReference type="Proteomes" id="UP000027341">
    <property type="component" value="Unassembled WGS sequence"/>
</dbReference>
<evidence type="ECO:0000313" key="1">
    <source>
        <dbReference type="EMBL" id="KDN94677.1"/>
    </source>
</evidence>
<dbReference type="RefSeq" id="WP_029913548.1">
    <property type="nucleotide sequence ID" value="NZ_JMIU01000002.1"/>
</dbReference>